<organism evidence="5 6">
    <name type="scientific">Periconia macrospinosa</name>
    <dbReference type="NCBI Taxonomy" id="97972"/>
    <lineage>
        <taxon>Eukaryota</taxon>
        <taxon>Fungi</taxon>
        <taxon>Dikarya</taxon>
        <taxon>Ascomycota</taxon>
        <taxon>Pezizomycotina</taxon>
        <taxon>Dothideomycetes</taxon>
        <taxon>Pleosporomycetidae</taxon>
        <taxon>Pleosporales</taxon>
        <taxon>Massarineae</taxon>
        <taxon>Periconiaceae</taxon>
        <taxon>Periconia</taxon>
    </lineage>
</organism>
<dbReference type="AlphaFoldDB" id="A0A2V1DQE6"/>
<sequence length="248" mass="27976">MRPYFPIAEAISTKSKPALLTPKILLVPYSEHHVLTYHEWMQDPELQTLTASEPLTLPEEYAMQKSWRTDADKLTFIVCAAPSAIDPALSIITAGREDASAFMIGDVNLFLTHSDDEGDGEDHTAVHSVIGEIELMIASKRHRGCGLGKEILNVFMWYILESLDGIKKEYKGGNAVNAKEVHFKYLRVKIDKDNVRSIKLFESVGFTRVTEQPNYFGELELRCVPHENSLEQVRGRLGDAMKRLAFKP</sequence>
<dbReference type="OrthoDB" id="5043642at2759"/>
<evidence type="ECO:0000256" key="2">
    <source>
        <dbReference type="ARBA" id="ARBA00022679"/>
    </source>
</evidence>
<dbReference type="Proteomes" id="UP000244855">
    <property type="component" value="Unassembled WGS sequence"/>
</dbReference>
<evidence type="ECO:0000259" key="4">
    <source>
        <dbReference type="Pfam" id="PF13302"/>
    </source>
</evidence>
<evidence type="ECO:0000313" key="5">
    <source>
        <dbReference type="EMBL" id="PVI00249.1"/>
    </source>
</evidence>
<dbReference type="Gene3D" id="3.40.630.30">
    <property type="match status" value="1"/>
</dbReference>
<evidence type="ECO:0000256" key="3">
    <source>
        <dbReference type="ARBA" id="ARBA00023315"/>
    </source>
</evidence>
<reference evidence="5 6" key="1">
    <citation type="journal article" date="2018" name="Sci. Rep.">
        <title>Comparative genomics provides insights into the lifestyle and reveals functional heterogeneity of dark septate endophytic fungi.</title>
        <authorList>
            <person name="Knapp D.G."/>
            <person name="Nemeth J.B."/>
            <person name="Barry K."/>
            <person name="Hainaut M."/>
            <person name="Henrissat B."/>
            <person name="Johnson J."/>
            <person name="Kuo A."/>
            <person name="Lim J.H.P."/>
            <person name="Lipzen A."/>
            <person name="Nolan M."/>
            <person name="Ohm R.A."/>
            <person name="Tamas L."/>
            <person name="Grigoriev I.V."/>
            <person name="Spatafora J.W."/>
            <person name="Nagy L.G."/>
            <person name="Kovacs G.M."/>
        </authorList>
    </citation>
    <scope>NUCLEOTIDE SEQUENCE [LARGE SCALE GENOMIC DNA]</scope>
    <source>
        <strain evidence="5 6">DSE2036</strain>
    </source>
</reference>
<dbReference type="PANTHER" id="PTHR13256">
    <property type="entry name" value="N-ACETYLTRANSFERASE 9"/>
    <property type="match status" value="1"/>
</dbReference>
<dbReference type="InterPro" id="IPR016181">
    <property type="entry name" value="Acyl_CoA_acyltransferase"/>
</dbReference>
<dbReference type="EMBL" id="KZ805376">
    <property type="protein sequence ID" value="PVI00249.1"/>
    <property type="molecule type" value="Genomic_DNA"/>
</dbReference>
<proteinExistence type="inferred from homology"/>
<keyword evidence="6" id="KW-1185">Reference proteome</keyword>
<name>A0A2V1DQE6_9PLEO</name>
<comment type="similarity">
    <text evidence="1">Belongs to the acetyltransferase family. GNAT subfamily.</text>
</comment>
<dbReference type="STRING" id="97972.A0A2V1DQE6"/>
<dbReference type="Pfam" id="PF13302">
    <property type="entry name" value="Acetyltransf_3"/>
    <property type="match status" value="1"/>
</dbReference>
<keyword evidence="3" id="KW-0012">Acyltransferase</keyword>
<keyword evidence="2" id="KW-0808">Transferase</keyword>
<feature type="domain" description="N-acetyltransferase" evidence="4">
    <location>
        <begin position="24"/>
        <end position="207"/>
    </location>
</feature>
<dbReference type="PANTHER" id="PTHR13256:SF16">
    <property type="entry name" value="ALPHA_BETA-TUBULIN-N-ACETYLTRANSFERASE 9"/>
    <property type="match status" value="1"/>
</dbReference>
<protein>
    <recommendedName>
        <fullName evidence="4">N-acetyltransferase domain-containing protein</fullName>
    </recommendedName>
</protein>
<accession>A0A2V1DQE6</accession>
<evidence type="ECO:0000313" key="6">
    <source>
        <dbReference type="Proteomes" id="UP000244855"/>
    </source>
</evidence>
<dbReference type="InterPro" id="IPR039135">
    <property type="entry name" value="NAT9-like"/>
</dbReference>
<dbReference type="GO" id="GO:0008080">
    <property type="term" value="F:N-acetyltransferase activity"/>
    <property type="evidence" value="ECO:0007669"/>
    <property type="project" value="InterPro"/>
</dbReference>
<evidence type="ECO:0000256" key="1">
    <source>
        <dbReference type="ARBA" id="ARBA00009342"/>
    </source>
</evidence>
<dbReference type="InterPro" id="IPR000182">
    <property type="entry name" value="GNAT_dom"/>
</dbReference>
<gene>
    <name evidence="5" type="ORF">DM02DRAFT_527329</name>
</gene>
<dbReference type="SUPFAM" id="SSF55729">
    <property type="entry name" value="Acyl-CoA N-acyltransferases (Nat)"/>
    <property type="match status" value="1"/>
</dbReference>